<proteinExistence type="predicted"/>
<dbReference type="EMBL" id="MVHS01000070">
    <property type="protein sequence ID" value="ORA64878.1"/>
    <property type="molecule type" value="Genomic_DNA"/>
</dbReference>
<organism evidence="1 2">
    <name type="scientific">Mycolicibacterium insubricum</name>
    <dbReference type="NCBI Taxonomy" id="444597"/>
    <lineage>
        <taxon>Bacteria</taxon>
        <taxon>Bacillati</taxon>
        <taxon>Actinomycetota</taxon>
        <taxon>Actinomycetes</taxon>
        <taxon>Mycobacteriales</taxon>
        <taxon>Mycobacteriaceae</taxon>
        <taxon>Mycolicibacterium</taxon>
    </lineage>
</organism>
<reference evidence="1 2" key="1">
    <citation type="submission" date="2016-12" db="EMBL/GenBank/DDBJ databases">
        <title>The new phylogeny of genus Mycobacterium.</title>
        <authorList>
            <person name="Tortoli E."/>
            <person name="Trovato A."/>
            <person name="Cirillo D.M."/>
        </authorList>
    </citation>
    <scope>NUCLEOTIDE SEQUENCE [LARGE SCALE GENOMIC DNA]</scope>
    <source>
        <strain evidence="1 2">DSM 45130</strain>
    </source>
</reference>
<gene>
    <name evidence="1" type="ORF">BST26_19410</name>
</gene>
<name>A0A1X0CXS7_9MYCO</name>
<comment type="caution">
    <text evidence="1">The sequence shown here is derived from an EMBL/GenBank/DDBJ whole genome shotgun (WGS) entry which is preliminary data.</text>
</comment>
<accession>A0A1X0CXS7</accession>
<protein>
    <submittedName>
        <fullName evidence="1">Uncharacterized protein</fullName>
    </submittedName>
</protein>
<evidence type="ECO:0000313" key="1">
    <source>
        <dbReference type="EMBL" id="ORA64878.1"/>
    </source>
</evidence>
<dbReference type="Proteomes" id="UP000192801">
    <property type="component" value="Unassembled WGS sequence"/>
</dbReference>
<dbReference type="STRING" id="444597.BST26_19410"/>
<evidence type="ECO:0000313" key="2">
    <source>
        <dbReference type="Proteomes" id="UP000192801"/>
    </source>
</evidence>
<sequence>MPRTAGRLPTIDELTWDTAVLPDGRFAVRCHEYPSIKSGPCRTELDAKDQAITRTVAWLRNQDDLIDLQRGRPRPTH</sequence>
<dbReference type="RefSeq" id="WP_083033326.1">
    <property type="nucleotide sequence ID" value="NZ_AP022618.1"/>
</dbReference>
<dbReference type="AlphaFoldDB" id="A0A1X0CXS7"/>
<keyword evidence="2" id="KW-1185">Reference proteome</keyword>